<organism evidence="1">
    <name type="scientific">Arundo donax</name>
    <name type="common">Giant reed</name>
    <name type="synonym">Donax arundinaceus</name>
    <dbReference type="NCBI Taxonomy" id="35708"/>
    <lineage>
        <taxon>Eukaryota</taxon>
        <taxon>Viridiplantae</taxon>
        <taxon>Streptophyta</taxon>
        <taxon>Embryophyta</taxon>
        <taxon>Tracheophyta</taxon>
        <taxon>Spermatophyta</taxon>
        <taxon>Magnoliopsida</taxon>
        <taxon>Liliopsida</taxon>
        <taxon>Poales</taxon>
        <taxon>Poaceae</taxon>
        <taxon>PACMAD clade</taxon>
        <taxon>Arundinoideae</taxon>
        <taxon>Arundineae</taxon>
        <taxon>Arundo</taxon>
    </lineage>
</organism>
<evidence type="ECO:0000313" key="1">
    <source>
        <dbReference type="EMBL" id="JAD38647.1"/>
    </source>
</evidence>
<dbReference type="EMBL" id="GBRH01259248">
    <property type="protein sequence ID" value="JAD38647.1"/>
    <property type="molecule type" value="Transcribed_RNA"/>
</dbReference>
<accession>A0A0A8ZV06</accession>
<proteinExistence type="predicted"/>
<reference evidence="1" key="2">
    <citation type="journal article" date="2015" name="Data Brief">
        <title>Shoot transcriptome of the giant reed, Arundo donax.</title>
        <authorList>
            <person name="Barrero R.A."/>
            <person name="Guerrero F.D."/>
            <person name="Moolhuijzen P."/>
            <person name="Goolsby J.A."/>
            <person name="Tidwell J."/>
            <person name="Bellgard S.E."/>
            <person name="Bellgard M.I."/>
        </authorList>
    </citation>
    <scope>NUCLEOTIDE SEQUENCE</scope>
    <source>
        <tissue evidence="1">Shoot tissue taken approximately 20 cm above the soil surface</tissue>
    </source>
</reference>
<reference evidence="1" key="1">
    <citation type="submission" date="2014-09" db="EMBL/GenBank/DDBJ databases">
        <authorList>
            <person name="Magalhaes I.L.F."/>
            <person name="Oliveira U."/>
            <person name="Santos F.R."/>
            <person name="Vidigal T.H.D.A."/>
            <person name="Brescovit A.D."/>
            <person name="Santos A.J."/>
        </authorList>
    </citation>
    <scope>NUCLEOTIDE SEQUENCE</scope>
    <source>
        <tissue evidence="1">Shoot tissue taken approximately 20 cm above the soil surface</tissue>
    </source>
</reference>
<name>A0A0A8ZV06_ARUDO</name>
<dbReference type="AlphaFoldDB" id="A0A0A8ZV06"/>
<protein>
    <submittedName>
        <fullName evidence="1">Uncharacterized protein</fullName>
    </submittedName>
</protein>
<sequence length="53" mass="5641">MNLSTAAPACVNVSTHGVRSGQYAKEEKRKKMTHEPSVTALVSCSQSCISTCI</sequence>